<feature type="region of interest" description="Disordered" evidence="1">
    <location>
        <begin position="1023"/>
        <end position="1046"/>
    </location>
</feature>
<feature type="compositionally biased region" description="Polar residues" evidence="1">
    <location>
        <begin position="614"/>
        <end position="623"/>
    </location>
</feature>
<reference evidence="2 3" key="1">
    <citation type="submission" date="2024-06" db="EMBL/GenBank/DDBJ databases">
        <title>A chromosome-level genome assembly of beet webworm, Loxostege sticticalis.</title>
        <authorList>
            <person name="Zhang Y."/>
        </authorList>
    </citation>
    <scope>NUCLEOTIDE SEQUENCE [LARGE SCALE GENOMIC DNA]</scope>
    <source>
        <strain evidence="2">AQ028</strain>
        <tissue evidence="2">Male pupae</tissue>
    </source>
</reference>
<name>A0ABD0S8R6_LOXSC</name>
<feature type="compositionally biased region" description="Polar residues" evidence="1">
    <location>
        <begin position="825"/>
        <end position="854"/>
    </location>
</feature>
<feature type="region of interest" description="Disordered" evidence="1">
    <location>
        <begin position="810"/>
        <end position="874"/>
    </location>
</feature>
<protein>
    <submittedName>
        <fullName evidence="2">Uncharacterized protein</fullName>
    </submittedName>
</protein>
<evidence type="ECO:0000256" key="1">
    <source>
        <dbReference type="SAM" id="MobiDB-lite"/>
    </source>
</evidence>
<dbReference type="Proteomes" id="UP001549921">
    <property type="component" value="Unassembled WGS sequence"/>
</dbReference>
<feature type="region of interest" description="Disordered" evidence="1">
    <location>
        <begin position="727"/>
        <end position="761"/>
    </location>
</feature>
<feature type="compositionally biased region" description="Basic residues" evidence="1">
    <location>
        <begin position="148"/>
        <end position="158"/>
    </location>
</feature>
<evidence type="ECO:0000313" key="2">
    <source>
        <dbReference type="EMBL" id="KAL0810460.1"/>
    </source>
</evidence>
<feature type="compositionally biased region" description="Polar residues" evidence="1">
    <location>
        <begin position="387"/>
        <end position="397"/>
    </location>
</feature>
<feature type="compositionally biased region" description="Polar residues" evidence="1">
    <location>
        <begin position="236"/>
        <end position="286"/>
    </location>
</feature>
<feature type="compositionally biased region" description="Basic and acidic residues" evidence="1">
    <location>
        <begin position="559"/>
        <end position="568"/>
    </location>
</feature>
<feature type="region of interest" description="Disordered" evidence="1">
    <location>
        <begin position="78"/>
        <end position="430"/>
    </location>
</feature>
<feature type="compositionally biased region" description="Basic and acidic residues" evidence="1">
    <location>
        <begin position="287"/>
        <end position="298"/>
    </location>
</feature>
<gene>
    <name evidence="2" type="ORF">ABMA28_010595</name>
</gene>
<evidence type="ECO:0000313" key="3">
    <source>
        <dbReference type="Proteomes" id="UP001549921"/>
    </source>
</evidence>
<feature type="compositionally biased region" description="Polar residues" evidence="1">
    <location>
        <begin position="115"/>
        <end position="127"/>
    </location>
</feature>
<feature type="compositionally biased region" description="Basic and acidic residues" evidence="1">
    <location>
        <begin position="171"/>
        <end position="182"/>
    </location>
</feature>
<feature type="compositionally biased region" description="Polar residues" evidence="1">
    <location>
        <begin position="343"/>
        <end position="359"/>
    </location>
</feature>
<feature type="compositionally biased region" description="Basic and acidic residues" evidence="1">
    <location>
        <begin position="190"/>
        <end position="201"/>
    </location>
</feature>
<feature type="compositionally biased region" description="Polar residues" evidence="1">
    <location>
        <begin position="572"/>
        <end position="597"/>
    </location>
</feature>
<feature type="compositionally biased region" description="Polar residues" evidence="1">
    <location>
        <begin position="742"/>
        <end position="752"/>
    </location>
</feature>
<feature type="region of interest" description="Disordered" evidence="1">
    <location>
        <begin position="546"/>
        <end position="655"/>
    </location>
</feature>
<feature type="compositionally biased region" description="Basic residues" evidence="1">
    <location>
        <begin position="859"/>
        <end position="874"/>
    </location>
</feature>
<feature type="compositionally biased region" description="Acidic residues" evidence="1">
    <location>
        <begin position="1089"/>
        <end position="1131"/>
    </location>
</feature>
<feature type="compositionally biased region" description="Polar residues" evidence="1">
    <location>
        <begin position="299"/>
        <end position="312"/>
    </location>
</feature>
<accession>A0ABD0S8R6</accession>
<feature type="compositionally biased region" description="Basic and acidic residues" evidence="1">
    <location>
        <begin position="417"/>
        <end position="430"/>
    </location>
</feature>
<feature type="region of interest" description="Disordered" evidence="1">
    <location>
        <begin position="1061"/>
        <end position="1131"/>
    </location>
</feature>
<feature type="compositionally biased region" description="Low complexity" evidence="1">
    <location>
        <begin position="206"/>
        <end position="235"/>
    </location>
</feature>
<proteinExistence type="predicted"/>
<feature type="compositionally biased region" description="Basic and acidic residues" evidence="1">
    <location>
        <begin position="598"/>
        <end position="611"/>
    </location>
</feature>
<sequence length="1131" mass="127531">MNAEMVYDYRRIILLGKFNKSIVRLALAIGLKEITICTVAKSSVYIVISSCVHHFPQNSYMDYSSQQPQLTSTADQYPQFPYQQGQTGSGLGSQTVKEDNWSRKRRDGMCLSPGDNDNNHGTQSTYKSDPRQVSGGWARGRDMEPSRRRSRSPRNKRERSRDRSGISPKRARNEDNSRDFSRKGANFNRDSQRYPSVRDDSYTSQAYGNSYNASQNYANSNNTSQNYGNSNNTSQAYGNSNTPSQTYGNINQNRPYYNNEPVTATSSNNRPQPLLSLPTQNPWNSGTDHDNDYPKFQEQKSGGLSNSAASFQKKSHVPVWDRDNTSSLDNQSNYRKHMEMKASQDQSKSSWRNPMQSSWDRVVDSYEGDSRSQYSWTNKGQDKNDTKSSSWGGQSSAPGEIKPLMEKKPLLSSPPKSWERSSFDKHQPMKYEPKVHTNVPKKWPTKPKKNRGKGKTSVMPIIRQDSTSRFKAAGQIATEIAKAHPDIIKPEHVKNLRQSVRSRFEILLAERLGESLPQMIAIYRAKFPASQDREFCRLVVEQAPAESKTTVVDLTGPDVKTEIKREKPSPQVAKNQPPSARNQPNVARNQPPVQNNQQKDRDYLPPWERKGKNQLGNSQQNKSKQPKLPRLQLPNPTDKLPKYPNSDKQVYKEQKKLKKLEHQNEDLYSLTPHLQQALDEELKNITDIFKSVASNADTEQEKGLCERFLSIGLEQVRKKYIKAHSKALETSTPEASEASETFTPENEASRITSPVRPKAAEKSISMIPENALVPNTCSALDTTKSTSSPALEVILSASSSFKAEHSVVSQTPGAGFEDSPKVYQSGGTSSQNSERNISNSQTLPCNASSESNDVPPTTKSKKSKKKRPSGAQRRKLRQLLAAQGQPNGTLGQNEQKTPIDDTLVSQITVTSASKVPEVVKLNVTKRLLNITTNLIIRVFVQGKPPKKQEVELFLRKHKIVSLKKSDKRKIVYIATCKDFNTYDRMLEMGSAPLNNETVLRFKPFQLVGPKLSFRERNEQRLQRLRGLEGSNTDNATENFEDSADAKDEIIDISEELNEEEIKNGPKIEDVIENSTEPEEEVTENSTGPDVEETMDNLEEEQQEQDAQNDDNDIIENVDDIDDVDEDDLEDY</sequence>
<comment type="caution">
    <text evidence="2">The sequence shown here is derived from an EMBL/GenBank/DDBJ whole genome shotgun (WGS) entry which is preliminary data.</text>
</comment>
<dbReference type="EMBL" id="JBEDNZ010000026">
    <property type="protein sequence ID" value="KAL0810460.1"/>
    <property type="molecule type" value="Genomic_DNA"/>
</dbReference>
<feature type="compositionally biased region" description="Low complexity" evidence="1">
    <location>
        <begin position="728"/>
        <end position="741"/>
    </location>
</feature>
<feature type="compositionally biased region" description="Basic residues" evidence="1">
    <location>
        <begin position="443"/>
        <end position="454"/>
    </location>
</feature>
<dbReference type="AlphaFoldDB" id="A0ABD0S8R6"/>
<feature type="compositionally biased region" description="Basic and acidic residues" evidence="1">
    <location>
        <begin position="361"/>
        <end position="370"/>
    </location>
</feature>
<organism evidence="2 3">
    <name type="scientific">Loxostege sticticalis</name>
    <name type="common">Beet webworm moth</name>
    <dbReference type="NCBI Taxonomy" id="481309"/>
    <lineage>
        <taxon>Eukaryota</taxon>
        <taxon>Metazoa</taxon>
        <taxon>Ecdysozoa</taxon>
        <taxon>Arthropoda</taxon>
        <taxon>Hexapoda</taxon>
        <taxon>Insecta</taxon>
        <taxon>Pterygota</taxon>
        <taxon>Neoptera</taxon>
        <taxon>Endopterygota</taxon>
        <taxon>Lepidoptera</taxon>
        <taxon>Glossata</taxon>
        <taxon>Ditrysia</taxon>
        <taxon>Pyraloidea</taxon>
        <taxon>Crambidae</taxon>
        <taxon>Pyraustinae</taxon>
        <taxon>Loxostege</taxon>
    </lineage>
</organism>
<feature type="region of interest" description="Disordered" evidence="1">
    <location>
        <begin position="437"/>
        <end position="456"/>
    </location>
</feature>